<dbReference type="InterPro" id="IPR011060">
    <property type="entry name" value="RibuloseP-bd_barrel"/>
</dbReference>
<feature type="domain" description="DUF7916" evidence="1">
    <location>
        <begin position="7"/>
        <end position="300"/>
    </location>
</feature>
<dbReference type="SUPFAM" id="SSF51366">
    <property type="entry name" value="Ribulose-phoshate binding barrel"/>
    <property type="match status" value="1"/>
</dbReference>
<accession>K1LZY4</accession>
<gene>
    <name evidence="2" type="ORF">HMPREF9707_01035</name>
</gene>
<organism evidence="2 3">
    <name type="scientific">Falseniella ignava CCUG 37419</name>
    <dbReference type="NCBI Taxonomy" id="883112"/>
    <lineage>
        <taxon>Bacteria</taxon>
        <taxon>Bacillati</taxon>
        <taxon>Bacillota</taxon>
        <taxon>Bacilli</taxon>
        <taxon>Lactobacillales</taxon>
        <taxon>Aerococcaceae</taxon>
        <taxon>Falseniella</taxon>
    </lineage>
</organism>
<evidence type="ECO:0000313" key="2">
    <source>
        <dbReference type="EMBL" id="EKB55648.1"/>
    </source>
</evidence>
<dbReference type="HOGENOM" id="CLU_078477_0_0_9"/>
<comment type="caution">
    <text evidence="2">The sequence shown here is derived from an EMBL/GenBank/DDBJ whole genome shotgun (WGS) entry which is preliminary data.</text>
</comment>
<evidence type="ECO:0000259" key="1">
    <source>
        <dbReference type="Pfam" id="PF25509"/>
    </source>
</evidence>
<sequence length="300" mass="32553">MNARRILDCYASDFEQMNRKMLLQSIAAAEGRTVLVELKESFESYIKDLTNSELAVAAGADLILLNQLNVLEPVILGIDQADRPVQRLKELVGVPLGVNLEPIVPTSAQTYEPLETMISGRKLSVETLDVIENLSLDFLCITGNPKSGVTNEGIVQSIQLAKEHYSGIIMVGKMHSAAIQEPVMTEAVAEQFVEAGADVVLLPAVGTIPGFTMEEFLACQRIIRQSGKLVMAVNGASQCCAPRDVIRQIALNSKVGGADIHHIGSSNSGGVAPFENIYELSMTIRGENHTLRQLARSIRR</sequence>
<dbReference type="InterPro" id="IPR057238">
    <property type="entry name" value="DUF7916"/>
</dbReference>
<dbReference type="eggNOG" id="COG0826">
    <property type="taxonomic scope" value="Bacteria"/>
</dbReference>
<name>K1LZY4_9LACT</name>
<protein>
    <recommendedName>
        <fullName evidence="1">DUF7916 domain-containing protein</fullName>
    </recommendedName>
</protein>
<reference evidence="2 3" key="1">
    <citation type="submission" date="2012-07" db="EMBL/GenBank/DDBJ databases">
        <title>The Genome Sequence of Facklamia ignava CCUG 37419.</title>
        <authorList>
            <consortium name="The Broad Institute Genome Sequencing Platform"/>
            <person name="Earl A."/>
            <person name="Ward D."/>
            <person name="Feldgarden M."/>
            <person name="Gevers D."/>
            <person name="Huys G."/>
            <person name="Walker B."/>
            <person name="Young S.K."/>
            <person name="Zeng Q."/>
            <person name="Gargeya S."/>
            <person name="Fitzgerald M."/>
            <person name="Haas B."/>
            <person name="Abouelleil A."/>
            <person name="Alvarado L."/>
            <person name="Arachchi H.M."/>
            <person name="Berlin A.M."/>
            <person name="Chapman S.B."/>
            <person name="Goldberg J."/>
            <person name="Griggs A."/>
            <person name="Gujja S."/>
            <person name="Hansen M."/>
            <person name="Howarth C."/>
            <person name="Imamovic A."/>
            <person name="Larimer J."/>
            <person name="McCowen C."/>
            <person name="Montmayeur A."/>
            <person name="Murphy C."/>
            <person name="Neiman D."/>
            <person name="Pearson M."/>
            <person name="Priest M."/>
            <person name="Roberts A."/>
            <person name="Saif S."/>
            <person name="Shea T."/>
            <person name="Sisk P."/>
            <person name="Sykes S."/>
            <person name="Wortman J."/>
            <person name="Nusbaum C."/>
            <person name="Birren B."/>
        </authorList>
    </citation>
    <scope>NUCLEOTIDE SEQUENCE [LARGE SCALE GENOMIC DNA]</scope>
    <source>
        <strain evidence="2 3">CCUG 37419</strain>
    </source>
</reference>
<dbReference type="Proteomes" id="UP000005147">
    <property type="component" value="Unassembled WGS sequence"/>
</dbReference>
<dbReference type="STRING" id="883112.HMPREF9707_01035"/>
<proteinExistence type="predicted"/>
<evidence type="ECO:0000313" key="3">
    <source>
        <dbReference type="Proteomes" id="UP000005147"/>
    </source>
</evidence>
<dbReference type="PATRIC" id="fig|883112.3.peg.1029"/>
<dbReference type="Pfam" id="PF25509">
    <property type="entry name" value="DUF7916"/>
    <property type="match status" value="1"/>
</dbReference>
<keyword evidence="3" id="KW-1185">Reference proteome</keyword>
<dbReference type="RefSeq" id="WP_006701681.1">
    <property type="nucleotide sequence ID" value="NZ_JH932301.1"/>
</dbReference>
<dbReference type="EMBL" id="AGZE01000027">
    <property type="protein sequence ID" value="EKB55648.1"/>
    <property type="molecule type" value="Genomic_DNA"/>
</dbReference>
<dbReference type="AlphaFoldDB" id="K1LZY4"/>